<accession>A0A0R2CVV6</accession>
<dbReference type="STRING" id="1423802.FC56_GL000531"/>
<proteinExistence type="predicted"/>
<name>A0A0R2CVV6_9LACO</name>
<dbReference type="InterPro" id="IPR019734">
    <property type="entry name" value="TPR_rpt"/>
</dbReference>
<dbReference type="EMBL" id="AYZR01000008">
    <property type="protein sequence ID" value="KRM93812.1"/>
    <property type="molecule type" value="Genomic_DNA"/>
</dbReference>
<organism evidence="2 3">
    <name type="scientific">Lentilactobacillus senioris DSM 24302 = JCM 17472</name>
    <dbReference type="NCBI Taxonomy" id="1423802"/>
    <lineage>
        <taxon>Bacteria</taxon>
        <taxon>Bacillati</taxon>
        <taxon>Bacillota</taxon>
        <taxon>Bacilli</taxon>
        <taxon>Lactobacillales</taxon>
        <taxon>Lactobacillaceae</taxon>
        <taxon>Lentilactobacillus</taxon>
    </lineage>
</organism>
<dbReference type="InterPro" id="IPR011990">
    <property type="entry name" value="TPR-like_helical_dom_sf"/>
</dbReference>
<evidence type="ECO:0000313" key="2">
    <source>
        <dbReference type="EMBL" id="KRM93812.1"/>
    </source>
</evidence>
<dbReference type="RefSeq" id="WP_054669630.1">
    <property type="nucleotide sequence ID" value="NZ_AYZR01000008.1"/>
</dbReference>
<keyword evidence="1" id="KW-0802">TPR repeat</keyword>
<dbReference type="SUPFAM" id="SSF48452">
    <property type="entry name" value="TPR-like"/>
    <property type="match status" value="2"/>
</dbReference>
<evidence type="ECO:0000313" key="3">
    <source>
        <dbReference type="Proteomes" id="UP000051256"/>
    </source>
</evidence>
<dbReference type="AlphaFoldDB" id="A0A0R2CVV6"/>
<dbReference type="Gene3D" id="1.25.40.10">
    <property type="entry name" value="Tetratricopeptide repeat domain"/>
    <property type="match status" value="2"/>
</dbReference>
<dbReference type="PANTHER" id="PTHR12558">
    <property type="entry name" value="CELL DIVISION CYCLE 16,23,27"/>
    <property type="match status" value="1"/>
</dbReference>
<keyword evidence="3" id="KW-1185">Reference proteome</keyword>
<dbReference type="PATRIC" id="fig|1423802.4.peg.541"/>
<sequence>MSYSAEALDQLEAGQLDKFQENFALALKNDDDDLLFSLAEELYSLGFTDNAKQIYEQLLAKYPDEGQLKIQLAELAIDDQNDELALEYLTTITKDDSDYVQALLVEADLYQTQELFEISEQKLLEARAIAPDEPVIDFALGEFYFATRNFNKAISIYLKLIKAGTLEVAGVNLVQRIGVAYAQSGKFEQALGYLTQIKPVDMNPDTRFELAFTQFNLHDYVAAIKNFEELRENDPQYSSLYPYLADAYVQQNENAAALRTIQEGLGVDQYNEQLWLKAANIAQLVGDDELVQEYLNQGLAIDPENLAIITQLANWQIKHDHFQEVVDLLAPLQEEEQFDAVLAWNLATANSHLGNVKAAQHNYELASAELSNDSDFLKEAGLFYRSLGKPEIAHDYFKRYLTLVPSDFEIEMLLDEDL</sequence>
<gene>
    <name evidence="2" type="ORF">FC56_GL000531</name>
</gene>
<dbReference type="Pfam" id="PF25058">
    <property type="entry name" value="ARM_TT21"/>
    <property type="match status" value="1"/>
</dbReference>
<feature type="repeat" description="TPR" evidence="1">
    <location>
        <begin position="374"/>
        <end position="407"/>
    </location>
</feature>
<protein>
    <submittedName>
        <fullName evidence="2">Tetratricopeptide repeat family protein</fullName>
    </submittedName>
</protein>
<comment type="caution">
    <text evidence="2">The sequence shown here is derived from an EMBL/GenBank/DDBJ whole genome shotgun (WGS) entry which is preliminary data.</text>
</comment>
<dbReference type="Proteomes" id="UP000051256">
    <property type="component" value="Unassembled WGS sequence"/>
</dbReference>
<dbReference type="SMART" id="SM00028">
    <property type="entry name" value="TPR"/>
    <property type="match status" value="7"/>
</dbReference>
<dbReference type="Pfam" id="PF13432">
    <property type="entry name" value="TPR_16"/>
    <property type="match status" value="1"/>
</dbReference>
<dbReference type="PROSITE" id="PS50005">
    <property type="entry name" value="TPR"/>
    <property type="match status" value="1"/>
</dbReference>
<evidence type="ECO:0000256" key="1">
    <source>
        <dbReference type="PROSITE-ProRule" id="PRU00339"/>
    </source>
</evidence>
<reference evidence="2 3" key="1">
    <citation type="journal article" date="2015" name="Genome Announc.">
        <title>Expanding the biotechnology potential of lactobacilli through comparative genomics of 213 strains and associated genera.</title>
        <authorList>
            <person name="Sun Z."/>
            <person name="Harris H.M."/>
            <person name="McCann A."/>
            <person name="Guo C."/>
            <person name="Argimon S."/>
            <person name="Zhang W."/>
            <person name="Yang X."/>
            <person name="Jeffery I.B."/>
            <person name="Cooney J.C."/>
            <person name="Kagawa T.F."/>
            <person name="Liu W."/>
            <person name="Song Y."/>
            <person name="Salvetti E."/>
            <person name="Wrobel A."/>
            <person name="Rasinkangas P."/>
            <person name="Parkhill J."/>
            <person name="Rea M.C."/>
            <person name="O'Sullivan O."/>
            <person name="Ritari J."/>
            <person name="Douillard F.P."/>
            <person name="Paul Ross R."/>
            <person name="Yang R."/>
            <person name="Briner A.E."/>
            <person name="Felis G.E."/>
            <person name="de Vos W.M."/>
            <person name="Barrangou R."/>
            <person name="Klaenhammer T.R."/>
            <person name="Caufield P.W."/>
            <person name="Cui Y."/>
            <person name="Zhang H."/>
            <person name="O'Toole P.W."/>
        </authorList>
    </citation>
    <scope>NUCLEOTIDE SEQUENCE [LARGE SCALE GENOMIC DNA]</scope>
    <source>
        <strain evidence="2 3">DSM 24302</strain>
    </source>
</reference>
<dbReference type="PANTHER" id="PTHR12558:SF13">
    <property type="entry name" value="CELL DIVISION CYCLE PROTEIN 27 HOMOLOG"/>
    <property type="match status" value="1"/>
</dbReference>